<organism evidence="2">
    <name type="scientific">Rhizophora mucronata</name>
    <name type="common">Asiatic mangrove</name>
    <dbReference type="NCBI Taxonomy" id="61149"/>
    <lineage>
        <taxon>Eukaryota</taxon>
        <taxon>Viridiplantae</taxon>
        <taxon>Streptophyta</taxon>
        <taxon>Embryophyta</taxon>
        <taxon>Tracheophyta</taxon>
        <taxon>Spermatophyta</taxon>
        <taxon>Magnoliopsida</taxon>
        <taxon>eudicotyledons</taxon>
        <taxon>Gunneridae</taxon>
        <taxon>Pentapetalae</taxon>
        <taxon>rosids</taxon>
        <taxon>fabids</taxon>
        <taxon>Malpighiales</taxon>
        <taxon>Rhizophoraceae</taxon>
        <taxon>Rhizophora</taxon>
    </lineage>
</organism>
<accession>A0A2P2PWM4</accession>
<name>A0A2P2PWM4_RHIMU</name>
<keyword evidence="1" id="KW-0732">Signal</keyword>
<reference evidence="2" key="1">
    <citation type="submission" date="2018-02" db="EMBL/GenBank/DDBJ databases">
        <title>Rhizophora mucronata_Transcriptome.</title>
        <authorList>
            <person name="Meera S.P."/>
            <person name="Sreeshan A."/>
            <person name="Augustine A."/>
        </authorList>
    </citation>
    <scope>NUCLEOTIDE SEQUENCE</scope>
    <source>
        <tissue evidence="2">Leaf</tissue>
    </source>
</reference>
<evidence type="ECO:0000256" key="1">
    <source>
        <dbReference type="SAM" id="SignalP"/>
    </source>
</evidence>
<protein>
    <submittedName>
        <fullName evidence="2">Uncharacterized protein</fullName>
    </submittedName>
</protein>
<dbReference type="EMBL" id="GGEC01078565">
    <property type="protein sequence ID" value="MBX59049.1"/>
    <property type="molecule type" value="Transcribed_RNA"/>
</dbReference>
<feature type="signal peptide" evidence="1">
    <location>
        <begin position="1"/>
        <end position="17"/>
    </location>
</feature>
<proteinExistence type="predicted"/>
<dbReference type="AlphaFoldDB" id="A0A2P2PWM4"/>
<feature type="chain" id="PRO_5015190173" evidence="1">
    <location>
        <begin position="18"/>
        <end position="66"/>
    </location>
</feature>
<sequence>MTIFMLFLASFIPFVISNITTPTLFNVSLVIHEIQNSCIFHSPFVLLSLSSFSFQPKVMIKRLKKF</sequence>
<evidence type="ECO:0000313" key="2">
    <source>
        <dbReference type="EMBL" id="MBX59049.1"/>
    </source>
</evidence>